<comment type="pathway">
    <text evidence="1">Protein modification; protein ubiquitination.</text>
</comment>
<dbReference type="OrthoDB" id="10009520at2759"/>
<sequence length="752" mass="82938">MHNPEKDLGRRLGELLTKRSGTTELPRGLAQMDIGQAAPPQPVVAPQEATAAPTVIELDGMKVDVPVDDPVTRMHSYVAQVLEVVPNVLPEHVRVLVERLEPNYGAQVVERILHDLFENADYPKSDPKGKGKRKREDTDDEPEAKSAKVDYASKDREFQGPLYAKQSLERLYADFPTIPVAHIRSIFRTQNQLYAPTYFRLREEDQSPQPPYRRKQPSKWQPKGKEKPYEELEKEIAWVKLKFGVEAVNTAVAEASDAATATANASTVGVQPEGDGIECGCCFSNYPFDKMIQCPDAHLFCTDCMTSYSENLLGQHDANIVCMDQSGCKLAFPESELRRFLTPKLLSLYERVRQRKEIEAAGLEGLEECPHCEYKVVIENDQEKLFRCQNEECMAVTCRQCKKPDHLPKSCKEVEDDKKLDARHTIEEAMTAALMRNCPKCQKAFIKELGCNKMVCPNCRTLSCYVCRKVITGYEHFNNPPPYNGRPDPNKCQLWDSVEQRHSQEVTAAAKKAMEEYKRAHPETSEEDIKVELPPQPVAGPSNAHVLGRPAALLRGVLPPARVVLLHNEGHDLGRGLAGALRPAAVHPFPPAGLLPQAGMRNLEDAQLALQNARARLEEHARARLEHARARKAGIRARMELGRLAEARQQAPVLGLGRPGAPAVHLPPLPPMPPLPPLPPPALPAHLGGGGLPFARPPPAVLVPPALGAGALFGGMQGAAARQLFDPGPVVAPPPPQMVVGRAGGRRARARR</sequence>
<dbReference type="GO" id="GO:0016740">
    <property type="term" value="F:transferase activity"/>
    <property type="evidence" value="ECO:0007669"/>
    <property type="project" value="UniProtKB-KW"/>
</dbReference>
<evidence type="ECO:0000256" key="8">
    <source>
        <dbReference type="SAM" id="MobiDB-lite"/>
    </source>
</evidence>
<evidence type="ECO:0000256" key="5">
    <source>
        <dbReference type="ARBA" id="ARBA00022771"/>
    </source>
</evidence>
<dbReference type="SUPFAM" id="SSF57850">
    <property type="entry name" value="RING/U-box"/>
    <property type="match status" value="2"/>
</dbReference>
<name>A0A165MWE5_9APHY</name>
<dbReference type="InterPro" id="IPR047544">
    <property type="entry name" value="RING-HC_RBR_RNF216"/>
</dbReference>
<feature type="domain" description="RING-type" evidence="9">
    <location>
        <begin position="275"/>
        <end position="487"/>
    </location>
</feature>
<evidence type="ECO:0000256" key="2">
    <source>
        <dbReference type="ARBA" id="ARBA00022679"/>
    </source>
</evidence>
<dbReference type="CDD" id="cd16630">
    <property type="entry name" value="RING-HC_RBR_RNF216"/>
    <property type="match status" value="1"/>
</dbReference>
<proteinExistence type="predicted"/>
<evidence type="ECO:0000313" key="10">
    <source>
        <dbReference type="EMBL" id="KZT66207.1"/>
    </source>
</evidence>
<protein>
    <recommendedName>
        <fullName evidence="9">RING-type domain-containing protein</fullName>
    </recommendedName>
</protein>
<dbReference type="STRING" id="1314783.A0A165MWE5"/>
<evidence type="ECO:0000256" key="6">
    <source>
        <dbReference type="ARBA" id="ARBA00022786"/>
    </source>
</evidence>
<dbReference type="CDD" id="cd20353">
    <property type="entry name" value="Rcat_RBR_RNF216"/>
    <property type="match status" value="1"/>
</dbReference>
<dbReference type="CDD" id="cd20339">
    <property type="entry name" value="BRcat_RBR_RNF216"/>
    <property type="match status" value="1"/>
</dbReference>
<dbReference type="Gene3D" id="1.20.120.1750">
    <property type="match status" value="1"/>
</dbReference>
<dbReference type="EMBL" id="KV429093">
    <property type="protein sequence ID" value="KZT66207.1"/>
    <property type="molecule type" value="Genomic_DNA"/>
</dbReference>
<evidence type="ECO:0000256" key="3">
    <source>
        <dbReference type="ARBA" id="ARBA00022723"/>
    </source>
</evidence>
<feature type="region of interest" description="Disordered" evidence="8">
    <location>
        <begin position="202"/>
        <end position="227"/>
    </location>
</feature>
<dbReference type="Pfam" id="PF26191">
    <property type="entry name" value="RING-HC_RBR_RNF216"/>
    <property type="match status" value="1"/>
</dbReference>
<evidence type="ECO:0000256" key="4">
    <source>
        <dbReference type="ARBA" id="ARBA00022737"/>
    </source>
</evidence>
<organism evidence="10 11">
    <name type="scientific">Daedalea quercina L-15889</name>
    <dbReference type="NCBI Taxonomy" id="1314783"/>
    <lineage>
        <taxon>Eukaryota</taxon>
        <taxon>Fungi</taxon>
        <taxon>Dikarya</taxon>
        <taxon>Basidiomycota</taxon>
        <taxon>Agaricomycotina</taxon>
        <taxon>Agaricomycetes</taxon>
        <taxon>Polyporales</taxon>
        <taxon>Fomitopsis</taxon>
    </lineage>
</organism>
<feature type="region of interest" description="Disordered" evidence="8">
    <location>
        <begin position="729"/>
        <end position="752"/>
    </location>
</feature>
<evidence type="ECO:0000256" key="1">
    <source>
        <dbReference type="ARBA" id="ARBA00004906"/>
    </source>
</evidence>
<dbReference type="GO" id="GO:0008270">
    <property type="term" value="F:zinc ion binding"/>
    <property type="evidence" value="ECO:0007669"/>
    <property type="project" value="UniProtKB-KW"/>
</dbReference>
<keyword evidence="3" id="KW-0479">Metal-binding</keyword>
<accession>A0A165MWE5</accession>
<keyword evidence="6" id="KW-0833">Ubl conjugation pathway</keyword>
<keyword evidence="4" id="KW-0677">Repeat</keyword>
<keyword evidence="11" id="KW-1185">Reference proteome</keyword>
<gene>
    <name evidence="10" type="ORF">DAEQUDRAFT_696012</name>
</gene>
<evidence type="ECO:0000313" key="11">
    <source>
        <dbReference type="Proteomes" id="UP000076727"/>
    </source>
</evidence>
<keyword evidence="7" id="KW-0862">Zinc</keyword>
<dbReference type="AlphaFoldDB" id="A0A165MWE5"/>
<dbReference type="PROSITE" id="PS51873">
    <property type="entry name" value="TRIAD"/>
    <property type="match status" value="1"/>
</dbReference>
<dbReference type="PANTHER" id="PTHR22770:SF47">
    <property type="entry name" value="E3 UBIQUITIN-PROTEIN LIGASE RNF216"/>
    <property type="match status" value="1"/>
</dbReference>
<dbReference type="Proteomes" id="UP000076727">
    <property type="component" value="Unassembled WGS sequence"/>
</dbReference>
<keyword evidence="5" id="KW-0863">Zinc-finger</keyword>
<dbReference type="SMART" id="SM00647">
    <property type="entry name" value="IBR"/>
    <property type="match status" value="2"/>
</dbReference>
<evidence type="ECO:0000259" key="9">
    <source>
        <dbReference type="PROSITE" id="PS51873"/>
    </source>
</evidence>
<dbReference type="InterPro" id="IPR002867">
    <property type="entry name" value="IBR_dom"/>
</dbReference>
<keyword evidence="2" id="KW-0808">Transferase</keyword>
<reference evidence="10 11" key="1">
    <citation type="journal article" date="2016" name="Mol. Biol. Evol.">
        <title>Comparative Genomics of Early-Diverging Mushroom-Forming Fungi Provides Insights into the Origins of Lignocellulose Decay Capabilities.</title>
        <authorList>
            <person name="Nagy L.G."/>
            <person name="Riley R."/>
            <person name="Tritt A."/>
            <person name="Adam C."/>
            <person name="Daum C."/>
            <person name="Floudas D."/>
            <person name="Sun H."/>
            <person name="Yadav J.S."/>
            <person name="Pangilinan J."/>
            <person name="Larsson K.H."/>
            <person name="Matsuura K."/>
            <person name="Barry K."/>
            <person name="Labutti K."/>
            <person name="Kuo R."/>
            <person name="Ohm R.A."/>
            <person name="Bhattacharya S.S."/>
            <person name="Shirouzu T."/>
            <person name="Yoshinaga Y."/>
            <person name="Martin F.M."/>
            <person name="Grigoriev I.V."/>
            <person name="Hibbett D.S."/>
        </authorList>
    </citation>
    <scope>NUCLEOTIDE SEQUENCE [LARGE SCALE GENOMIC DNA]</scope>
    <source>
        <strain evidence="10 11">L-15889</strain>
    </source>
</reference>
<feature type="region of interest" description="Disordered" evidence="8">
    <location>
        <begin position="120"/>
        <end position="151"/>
    </location>
</feature>
<evidence type="ECO:0000256" key="7">
    <source>
        <dbReference type="ARBA" id="ARBA00022833"/>
    </source>
</evidence>
<dbReference type="InterPro" id="IPR051628">
    <property type="entry name" value="LUBAC_E3_Ligases"/>
</dbReference>
<dbReference type="InterPro" id="IPR047546">
    <property type="entry name" value="Rcat_RBR_RNF216"/>
</dbReference>
<dbReference type="InterPro" id="IPR044066">
    <property type="entry name" value="TRIAD_supradom"/>
</dbReference>
<dbReference type="Pfam" id="PF26200">
    <property type="entry name" value="Rcat_RNF216"/>
    <property type="match status" value="1"/>
</dbReference>
<dbReference type="InterPro" id="IPR047545">
    <property type="entry name" value="BRcat_RBR_RNF216"/>
</dbReference>
<dbReference type="PANTHER" id="PTHR22770">
    <property type="entry name" value="UBIQUITIN CONJUGATING ENZYME 7 INTERACTING PROTEIN-RELATED"/>
    <property type="match status" value="1"/>
</dbReference>